<keyword evidence="7" id="KW-0378">Hydrolase</keyword>
<feature type="transmembrane region" description="Helical" evidence="5">
    <location>
        <begin position="7"/>
        <end position="25"/>
    </location>
</feature>
<evidence type="ECO:0000256" key="4">
    <source>
        <dbReference type="ARBA" id="ARBA00023136"/>
    </source>
</evidence>
<dbReference type="EMBL" id="CP092418">
    <property type="protein sequence ID" value="USD21479.1"/>
    <property type="molecule type" value="Genomic_DNA"/>
</dbReference>
<feature type="domain" description="Peptidase S54 rhomboid" evidence="6">
    <location>
        <begin position="44"/>
        <end position="173"/>
    </location>
</feature>
<protein>
    <submittedName>
        <fullName evidence="7">Rhomboid family intramembrane serine protease</fullName>
    </submittedName>
</protein>
<keyword evidence="8" id="KW-1185">Reference proteome</keyword>
<feature type="transmembrane region" description="Helical" evidence="5">
    <location>
        <begin position="105"/>
        <end position="124"/>
    </location>
</feature>
<dbReference type="Pfam" id="PF01694">
    <property type="entry name" value="Rhomboid"/>
    <property type="match status" value="1"/>
</dbReference>
<evidence type="ECO:0000256" key="2">
    <source>
        <dbReference type="ARBA" id="ARBA00022692"/>
    </source>
</evidence>
<evidence type="ECO:0000256" key="3">
    <source>
        <dbReference type="ARBA" id="ARBA00022989"/>
    </source>
</evidence>
<evidence type="ECO:0000313" key="8">
    <source>
        <dbReference type="Proteomes" id="UP001055658"/>
    </source>
</evidence>
<dbReference type="Gene3D" id="1.20.1540.10">
    <property type="entry name" value="Rhomboid-like"/>
    <property type="match status" value="1"/>
</dbReference>
<dbReference type="SUPFAM" id="SSF144091">
    <property type="entry name" value="Rhomboid-like"/>
    <property type="match status" value="1"/>
</dbReference>
<evidence type="ECO:0000313" key="7">
    <source>
        <dbReference type="EMBL" id="USD21479.1"/>
    </source>
</evidence>
<dbReference type="GO" id="GO:0008233">
    <property type="term" value="F:peptidase activity"/>
    <property type="evidence" value="ECO:0007669"/>
    <property type="project" value="UniProtKB-KW"/>
</dbReference>
<keyword evidence="4 5" id="KW-0472">Membrane</keyword>
<keyword evidence="7" id="KW-0645">Protease</keyword>
<dbReference type="Proteomes" id="UP001055658">
    <property type="component" value="Chromosome"/>
</dbReference>
<gene>
    <name evidence="7" type="ORF">MJO52_20870</name>
</gene>
<organism evidence="7 8">
    <name type="scientific">Microbulbifer variabilis</name>
    <dbReference type="NCBI Taxonomy" id="266805"/>
    <lineage>
        <taxon>Bacteria</taxon>
        <taxon>Pseudomonadati</taxon>
        <taxon>Pseudomonadota</taxon>
        <taxon>Gammaproteobacteria</taxon>
        <taxon>Cellvibrionales</taxon>
        <taxon>Microbulbiferaceae</taxon>
        <taxon>Microbulbifer</taxon>
    </lineage>
</organism>
<name>A0ABY4VB72_9GAMM</name>
<reference evidence="7" key="1">
    <citation type="submission" date="2022-02" db="EMBL/GenBank/DDBJ databases">
        <title>Coral-associated bacteria.</title>
        <authorList>
            <person name="Tang K."/>
            <person name="Wang X."/>
        </authorList>
    </citation>
    <scope>NUCLEOTIDE SEQUENCE</scope>
    <source>
        <strain evidence="7">SCSIO 43006</strain>
    </source>
</reference>
<dbReference type="GO" id="GO:0006508">
    <property type="term" value="P:proteolysis"/>
    <property type="evidence" value="ECO:0007669"/>
    <property type="project" value="UniProtKB-KW"/>
</dbReference>
<comment type="subcellular location">
    <subcellularLocation>
        <location evidence="1">Membrane</location>
        <topology evidence="1">Multi-pass membrane protein</topology>
    </subcellularLocation>
</comment>
<dbReference type="InterPro" id="IPR035952">
    <property type="entry name" value="Rhomboid-like_sf"/>
</dbReference>
<dbReference type="InterPro" id="IPR022764">
    <property type="entry name" value="Peptidase_S54_rhomboid_dom"/>
</dbReference>
<evidence type="ECO:0000256" key="1">
    <source>
        <dbReference type="ARBA" id="ARBA00004141"/>
    </source>
</evidence>
<keyword evidence="2 5" id="KW-0812">Transmembrane</keyword>
<feature type="transmembrane region" description="Helical" evidence="5">
    <location>
        <begin position="80"/>
        <end position="99"/>
    </location>
</feature>
<sequence>MRNNIKWVGAIFLAVTIIEIINILSGRSLNYFGLVPRSIDHLPHIFTAPLLHGSIWHFLSNIVTLCVFSFLLLQYGVKTYLKVTLTIIVTTGFAVWLFARGGNHLGASSVIYGYFGFLLLAGFISKQFVRLMISIFVGLVYGGLIFGVLPQGMYISWESHLFGFLFGIMAAKIWAHTPNPITDRQAVSKNS</sequence>
<proteinExistence type="predicted"/>
<feature type="transmembrane region" description="Helical" evidence="5">
    <location>
        <begin position="55"/>
        <end position="73"/>
    </location>
</feature>
<keyword evidence="3 5" id="KW-1133">Transmembrane helix</keyword>
<evidence type="ECO:0000256" key="5">
    <source>
        <dbReference type="SAM" id="Phobius"/>
    </source>
</evidence>
<accession>A0ABY4VB72</accession>
<feature type="transmembrane region" description="Helical" evidence="5">
    <location>
        <begin position="131"/>
        <end position="149"/>
    </location>
</feature>
<evidence type="ECO:0000259" key="6">
    <source>
        <dbReference type="Pfam" id="PF01694"/>
    </source>
</evidence>
<dbReference type="RefSeq" id="WP_252083887.1">
    <property type="nucleotide sequence ID" value="NZ_CP092418.1"/>
</dbReference>